<protein>
    <recommendedName>
        <fullName evidence="3">Retrovirus-related pol polyprotein from transposon tnt 1-94</fullName>
    </recommendedName>
</protein>
<evidence type="ECO:0000313" key="2">
    <source>
        <dbReference type="Proteomes" id="UP000187609"/>
    </source>
</evidence>
<feature type="non-terminal residue" evidence="1">
    <location>
        <position position="107"/>
    </location>
</feature>
<accession>A0A1J6L1D1</accession>
<dbReference type="AlphaFoldDB" id="A0A1J6L1D1"/>
<name>A0A1J6L1D1_NICAT</name>
<evidence type="ECO:0000313" key="1">
    <source>
        <dbReference type="EMBL" id="OIT27583.1"/>
    </source>
</evidence>
<gene>
    <name evidence="1" type="ORF">A4A49_57181</name>
</gene>
<dbReference type="Gramene" id="OIT27583">
    <property type="protein sequence ID" value="OIT27583"/>
    <property type="gene ID" value="A4A49_57181"/>
</dbReference>
<proteinExistence type="predicted"/>
<reference evidence="1" key="1">
    <citation type="submission" date="2016-11" db="EMBL/GenBank/DDBJ databases">
        <title>The genome of Nicotiana attenuata.</title>
        <authorList>
            <person name="Xu S."/>
            <person name="Brockmoeller T."/>
            <person name="Gaquerel E."/>
            <person name="Navarro A."/>
            <person name="Kuhl H."/>
            <person name="Gase K."/>
            <person name="Ling Z."/>
            <person name="Zhou W."/>
            <person name="Kreitzer C."/>
            <person name="Stanke M."/>
            <person name="Tang H."/>
            <person name="Lyons E."/>
            <person name="Pandey P."/>
            <person name="Pandey S.P."/>
            <person name="Timmermann B."/>
            <person name="Baldwin I.T."/>
        </authorList>
    </citation>
    <scope>NUCLEOTIDE SEQUENCE [LARGE SCALE GENOMIC DNA]</scope>
    <source>
        <strain evidence="1">UT</strain>
    </source>
</reference>
<sequence length="107" mass="11909">PTIYSSDTSTPLRRSGRVTKQPLWLTNYVVPLPAKKPHSMANYLTYDHISSSHLGVFSAISEPTSFYEACKDARWIEAMQTEIAALQANNTWELVSLPPGKTPIGCR</sequence>
<keyword evidence="2" id="KW-1185">Reference proteome</keyword>
<organism evidence="1 2">
    <name type="scientific">Nicotiana attenuata</name>
    <name type="common">Coyote tobacco</name>
    <dbReference type="NCBI Taxonomy" id="49451"/>
    <lineage>
        <taxon>Eukaryota</taxon>
        <taxon>Viridiplantae</taxon>
        <taxon>Streptophyta</taxon>
        <taxon>Embryophyta</taxon>
        <taxon>Tracheophyta</taxon>
        <taxon>Spermatophyta</taxon>
        <taxon>Magnoliopsida</taxon>
        <taxon>eudicotyledons</taxon>
        <taxon>Gunneridae</taxon>
        <taxon>Pentapetalae</taxon>
        <taxon>asterids</taxon>
        <taxon>lamiids</taxon>
        <taxon>Solanales</taxon>
        <taxon>Solanaceae</taxon>
        <taxon>Nicotianoideae</taxon>
        <taxon>Nicotianeae</taxon>
        <taxon>Nicotiana</taxon>
    </lineage>
</organism>
<dbReference type="Proteomes" id="UP000187609">
    <property type="component" value="Unassembled WGS sequence"/>
</dbReference>
<comment type="caution">
    <text evidence="1">The sequence shown here is derived from an EMBL/GenBank/DDBJ whole genome shotgun (WGS) entry which is preliminary data.</text>
</comment>
<evidence type="ECO:0008006" key="3">
    <source>
        <dbReference type="Google" id="ProtNLM"/>
    </source>
</evidence>
<dbReference type="EMBL" id="MJEQ01002352">
    <property type="protein sequence ID" value="OIT27583.1"/>
    <property type="molecule type" value="Genomic_DNA"/>
</dbReference>
<feature type="non-terminal residue" evidence="1">
    <location>
        <position position="1"/>
    </location>
</feature>